<name>A0A6I3KEX1_9HYPH</name>
<dbReference type="InterPro" id="IPR058003">
    <property type="entry name" value="Phage_gp12"/>
</dbReference>
<organism evidence="1 2">
    <name type="scientific">Hyphomicrobium album</name>
    <dbReference type="NCBI Taxonomy" id="2665159"/>
    <lineage>
        <taxon>Bacteria</taxon>
        <taxon>Pseudomonadati</taxon>
        <taxon>Pseudomonadota</taxon>
        <taxon>Alphaproteobacteria</taxon>
        <taxon>Hyphomicrobiales</taxon>
        <taxon>Hyphomicrobiaceae</taxon>
        <taxon>Hyphomicrobium</taxon>
    </lineage>
</organism>
<dbReference type="AlphaFoldDB" id="A0A6I3KEX1"/>
<gene>
    <name evidence="1" type="ORF">GIW81_00885</name>
</gene>
<sequence>MTYVSDSIPNLVGGVSQQAAKLRLASQCEEQISATSSILEGLGRRPPTAHVARLTPFDEDLTPEVAAEAAVHTIDRDDTERYKVLIYGETIRVFDFTGDEKTVNTPDGTDYLQCSVSKRALSLTTLIDHTFVVNKEIEVAMEGAVSDARGIEALVFVAVANYSTDYKVTLDGYTATCATLPYGYAAANHISPTGGDGSSGSPVAISSEFIAECLKADLQANHPNHANYSFAVAKSVIWIKRVNLAAFSIEAFDSRGNTQISVAKETAKALSFLPTAAPDGFQVEIVGDAGTAADNYFVTFKSDNPSLTIGLGAWVESVKPGIPVALDPETMPHVLVREEDGTFTFRQVDWVSRGAGDEDTAPTPSFVGRTINDVFNIRNRLGLLAASNASLSAAGEIFSFFQPSATVLTDGDPIDKAASHTKVAVLVYAVPFKKRLFFFSSKTQFELEYGDVLSNETSEIVPLTELEGAIGGRPIGAGKTMFMPLRREGATGIQEYVVDDETGSSLGDDQEITAHVPTYIPAGLSKQTVAVNENTLALLTDETPRSLYVYRYFWQGREKLLSSWSRFDYYGDDADARILDAEFTVDECYLVATHVDGVYLERFSMAPKRTDPNSAYAFALDRKITEAACDVDYDSLANVTTITAPFILSENFVVVARFPDDHTKTPGGTATTVEIDEDEIKVFGDWSDAKFYLGEKYRTRYVFSPQFLRKASAGGGREVVGTGRLQMKFWIFHYDRTGYFEVVVTPRGREAFRHQITPRSIGTPEATIGSPPIGAGQFRVPIMAKNDEVEVAIESDSHLPMHVLSVEWDGDYTSPSRRL</sequence>
<evidence type="ECO:0000313" key="1">
    <source>
        <dbReference type="EMBL" id="MTD92883.1"/>
    </source>
</evidence>
<dbReference type="Pfam" id="PF25675">
    <property type="entry name" value="Phage_nozzle"/>
    <property type="match status" value="1"/>
</dbReference>
<dbReference type="EMBL" id="WMBQ01000001">
    <property type="protein sequence ID" value="MTD92883.1"/>
    <property type="molecule type" value="Genomic_DNA"/>
</dbReference>
<reference evidence="1 2" key="1">
    <citation type="submission" date="2019-11" db="EMBL/GenBank/DDBJ databases">
        <title>Identification of a novel strain.</title>
        <authorList>
            <person name="Xu Q."/>
            <person name="Wang G."/>
        </authorList>
    </citation>
    <scope>NUCLEOTIDE SEQUENCE [LARGE SCALE GENOMIC DNA]</scope>
    <source>
        <strain evidence="2">xq</strain>
    </source>
</reference>
<evidence type="ECO:0008006" key="3">
    <source>
        <dbReference type="Google" id="ProtNLM"/>
    </source>
</evidence>
<proteinExistence type="predicted"/>
<evidence type="ECO:0000313" key="2">
    <source>
        <dbReference type="Proteomes" id="UP000440694"/>
    </source>
</evidence>
<accession>A0A6I3KEX1</accession>
<keyword evidence="2" id="KW-1185">Reference proteome</keyword>
<dbReference type="Proteomes" id="UP000440694">
    <property type="component" value="Unassembled WGS sequence"/>
</dbReference>
<protein>
    <recommendedName>
        <fullName evidence="3">Tail tubular protein B</fullName>
    </recommendedName>
</protein>
<comment type="caution">
    <text evidence="1">The sequence shown here is derived from an EMBL/GenBank/DDBJ whole genome shotgun (WGS) entry which is preliminary data.</text>
</comment>
<dbReference type="RefSeq" id="WP_154737473.1">
    <property type="nucleotide sequence ID" value="NZ_WMBQ01000001.1"/>
</dbReference>